<feature type="compositionally biased region" description="Basic residues" evidence="4">
    <location>
        <begin position="358"/>
        <end position="398"/>
    </location>
</feature>
<dbReference type="Gene3D" id="3.30.70.330">
    <property type="match status" value="1"/>
</dbReference>
<sequence length="485" mass="55159">MSDRYENDDSVFIGDLDRNFTVDKGEKVQDHVDDNLAGSDDLNVDLNQHGKLDSPSLPTNLTYDISESCHGNSYPLPAETGHDDVRSTKFETDHERTQSPLNNNHYQGEMDELHGSNFLNSSQFKAQTFHSEKGTEDSAHSQESPLTAEGKQREQMESDSVHNEIEGEGTDTGQFLPSPRSQWCNNEPKDGNSPTENRKLDMIQSGMQSPKRTPRQSTSPVIVREMLVSPVRSPDLHHPPNGHKTLSSQQGVQDPSYSPRSHRKKHSSPKRHCLEKGVPSQDHISPSTKTSVSPPGLRKGSRRKDGSSRKPISASLKTSYSPPKYRRRDRSVSRSPIRRRDHKRDYRDRSRSRSPISRARHRSPRRKYSPRRRSPPSGHHSHHRSPRRRPWSPPRNRKTGVGLPGRNLFVAGFSFLTTERDLERKFSRFGHVRDVRIVRDKRSGDSRGFGFLSLERDEDADAAIRALDETEWNGRVILVEKSKST</sequence>
<comment type="subcellular location">
    <subcellularLocation>
        <location evidence="1">Nucleus</location>
    </subcellularLocation>
</comment>
<feature type="compositionally biased region" description="Polar residues" evidence="4">
    <location>
        <begin position="205"/>
        <end position="220"/>
    </location>
</feature>
<dbReference type="GO" id="GO:0000398">
    <property type="term" value="P:mRNA splicing, via spliceosome"/>
    <property type="evidence" value="ECO:0007669"/>
    <property type="project" value="TreeGrafter"/>
</dbReference>
<dbReference type="InterPro" id="IPR035979">
    <property type="entry name" value="RBD_domain_sf"/>
</dbReference>
<dbReference type="InterPro" id="IPR012677">
    <property type="entry name" value="Nucleotide-bd_a/b_plait_sf"/>
</dbReference>
<dbReference type="GO" id="GO:0071004">
    <property type="term" value="C:U2-type prespliceosome"/>
    <property type="evidence" value="ECO:0007669"/>
    <property type="project" value="TreeGrafter"/>
</dbReference>
<feature type="region of interest" description="Disordered" evidence="4">
    <location>
        <begin position="72"/>
        <end position="113"/>
    </location>
</feature>
<dbReference type="SMART" id="SM00360">
    <property type="entry name" value="RRM"/>
    <property type="match status" value="1"/>
</dbReference>
<feature type="domain" description="RRM" evidence="5">
    <location>
        <begin position="406"/>
        <end position="484"/>
    </location>
</feature>
<feature type="region of interest" description="Disordered" evidence="4">
    <location>
        <begin position="127"/>
        <end position="404"/>
    </location>
</feature>
<dbReference type="Pfam" id="PF00076">
    <property type="entry name" value="RRM_1"/>
    <property type="match status" value="1"/>
</dbReference>
<dbReference type="InterPro" id="IPR000504">
    <property type="entry name" value="RRM_dom"/>
</dbReference>
<gene>
    <name evidence="6" type="ORF">FSB_LOCUS11161</name>
</gene>
<keyword evidence="3" id="KW-0694">RNA-binding</keyword>
<dbReference type="EMBL" id="OIVN01000635">
    <property type="protein sequence ID" value="SPC83279.1"/>
    <property type="molecule type" value="Genomic_DNA"/>
</dbReference>
<dbReference type="GO" id="GO:0030619">
    <property type="term" value="F:U1 snRNA binding"/>
    <property type="evidence" value="ECO:0007669"/>
    <property type="project" value="TreeGrafter"/>
</dbReference>
<reference evidence="6" key="1">
    <citation type="submission" date="2018-02" db="EMBL/GenBank/DDBJ databases">
        <authorList>
            <person name="Cohen D.B."/>
            <person name="Kent A.D."/>
        </authorList>
    </citation>
    <scope>NUCLEOTIDE SEQUENCE</scope>
</reference>
<protein>
    <recommendedName>
        <fullName evidence="5">RRM domain-containing protein</fullName>
    </recommendedName>
</protein>
<accession>A0A2N9F8T3</accession>
<dbReference type="PANTHER" id="PTHR13952:SF9">
    <property type="entry name" value="SERINE_ARGININE REPETITIVE MATRIX PROTEIN 1-LIKE"/>
    <property type="match status" value="1"/>
</dbReference>
<evidence type="ECO:0000313" key="6">
    <source>
        <dbReference type="EMBL" id="SPC83279.1"/>
    </source>
</evidence>
<feature type="compositionally biased region" description="Basic and acidic residues" evidence="4">
    <location>
        <begin position="150"/>
        <end position="165"/>
    </location>
</feature>
<dbReference type="GO" id="GO:0003729">
    <property type="term" value="F:mRNA binding"/>
    <property type="evidence" value="ECO:0007669"/>
    <property type="project" value="TreeGrafter"/>
</dbReference>
<evidence type="ECO:0000256" key="2">
    <source>
        <dbReference type="ARBA" id="ARBA00023242"/>
    </source>
</evidence>
<dbReference type="PROSITE" id="PS50102">
    <property type="entry name" value="RRM"/>
    <property type="match status" value="1"/>
</dbReference>
<keyword evidence="2" id="KW-0539">Nucleus</keyword>
<proteinExistence type="predicted"/>
<dbReference type="GO" id="GO:0005685">
    <property type="term" value="C:U1 snRNP"/>
    <property type="evidence" value="ECO:0007669"/>
    <property type="project" value="TreeGrafter"/>
</dbReference>
<feature type="compositionally biased region" description="Basic and acidic residues" evidence="4">
    <location>
        <begin position="80"/>
        <end position="97"/>
    </location>
</feature>
<feature type="compositionally biased region" description="Basic residues" evidence="4">
    <location>
        <begin position="260"/>
        <end position="273"/>
    </location>
</feature>
<dbReference type="AlphaFoldDB" id="A0A2N9F8T3"/>
<dbReference type="SUPFAM" id="SSF54928">
    <property type="entry name" value="RNA-binding domain, RBD"/>
    <property type="match status" value="1"/>
</dbReference>
<name>A0A2N9F8T3_FAGSY</name>
<feature type="compositionally biased region" description="Basic and acidic residues" evidence="4">
    <location>
        <begin position="130"/>
        <end position="140"/>
    </location>
</feature>
<evidence type="ECO:0000256" key="3">
    <source>
        <dbReference type="PROSITE-ProRule" id="PRU00176"/>
    </source>
</evidence>
<feature type="compositionally biased region" description="Polar residues" evidence="4">
    <location>
        <begin position="171"/>
        <end position="185"/>
    </location>
</feature>
<organism evidence="6">
    <name type="scientific">Fagus sylvatica</name>
    <name type="common">Beechnut</name>
    <dbReference type="NCBI Taxonomy" id="28930"/>
    <lineage>
        <taxon>Eukaryota</taxon>
        <taxon>Viridiplantae</taxon>
        <taxon>Streptophyta</taxon>
        <taxon>Embryophyta</taxon>
        <taxon>Tracheophyta</taxon>
        <taxon>Spermatophyta</taxon>
        <taxon>Magnoliopsida</taxon>
        <taxon>eudicotyledons</taxon>
        <taxon>Gunneridae</taxon>
        <taxon>Pentapetalae</taxon>
        <taxon>rosids</taxon>
        <taxon>fabids</taxon>
        <taxon>Fagales</taxon>
        <taxon>Fagaceae</taxon>
        <taxon>Fagus</taxon>
    </lineage>
</organism>
<dbReference type="FunFam" id="3.30.70.330:FF:000535">
    <property type="entry name" value="Serine/arginine-rich splicing factor SR45a"/>
    <property type="match status" value="1"/>
</dbReference>
<feature type="compositionally biased region" description="Polar residues" evidence="4">
    <location>
        <begin position="282"/>
        <end position="293"/>
    </location>
</feature>
<dbReference type="InterPro" id="IPR051183">
    <property type="entry name" value="U1_U11-U12_snRNP_70-35kDa"/>
</dbReference>
<dbReference type="PANTHER" id="PTHR13952">
    <property type="entry name" value="U1 SMALL NUCLEAR RIBONUCLEOPROTEIN 70 KD"/>
    <property type="match status" value="1"/>
</dbReference>
<evidence type="ECO:0000256" key="4">
    <source>
        <dbReference type="SAM" id="MobiDB-lite"/>
    </source>
</evidence>
<dbReference type="GO" id="GO:0071011">
    <property type="term" value="C:precatalytic spliceosome"/>
    <property type="evidence" value="ECO:0007669"/>
    <property type="project" value="TreeGrafter"/>
</dbReference>
<feature type="compositionally biased region" description="Polar residues" evidence="4">
    <location>
        <begin position="244"/>
        <end position="259"/>
    </location>
</feature>
<evidence type="ECO:0000256" key="1">
    <source>
        <dbReference type="ARBA" id="ARBA00004123"/>
    </source>
</evidence>
<evidence type="ECO:0000259" key="5">
    <source>
        <dbReference type="PROSITE" id="PS50102"/>
    </source>
</evidence>